<organism evidence="1 2">
    <name type="scientific">Rotaria sordida</name>
    <dbReference type="NCBI Taxonomy" id="392033"/>
    <lineage>
        <taxon>Eukaryota</taxon>
        <taxon>Metazoa</taxon>
        <taxon>Spiralia</taxon>
        <taxon>Gnathifera</taxon>
        <taxon>Rotifera</taxon>
        <taxon>Eurotatoria</taxon>
        <taxon>Bdelloidea</taxon>
        <taxon>Philodinida</taxon>
        <taxon>Philodinidae</taxon>
        <taxon>Rotaria</taxon>
    </lineage>
</organism>
<proteinExistence type="predicted"/>
<accession>A0A819XRS2</accession>
<dbReference type="AlphaFoldDB" id="A0A819XRS2"/>
<name>A0A819XRS2_9BILA</name>
<dbReference type="Proteomes" id="UP000663874">
    <property type="component" value="Unassembled WGS sequence"/>
</dbReference>
<dbReference type="PANTHER" id="PTHR32046">
    <property type="entry name" value="G DOMAIN-CONTAINING PROTEIN"/>
    <property type="match status" value="1"/>
</dbReference>
<protein>
    <submittedName>
        <fullName evidence="1">Uncharacterized protein</fullName>
    </submittedName>
</protein>
<evidence type="ECO:0000313" key="2">
    <source>
        <dbReference type="Proteomes" id="UP000663874"/>
    </source>
</evidence>
<dbReference type="PANTHER" id="PTHR32046:SF12">
    <property type="entry name" value="AIG1-TYPE G DOMAIN-CONTAINING PROTEIN"/>
    <property type="match status" value="1"/>
</dbReference>
<dbReference type="EMBL" id="CAJOBE010012099">
    <property type="protein sequence ID" value="CAF4143710.1"/>
    <property type="molecule type" value="Genomic_DNA"/>
</dbReference>
<evidence type="ECO:0000313" key="1">
    <source>
        <dbReference type="EMBL" id="CAF4143710.1"/>
    </source>
</evidence>
<reference evidence="1" key="1">
    <citation type="submission" date="2021-02" db="EMBL/GenBank/DDBJ databases">
        <authorList>
            <person name="Nowell W R."/>
        </authorList>
    </citation>
    <scope>NUCLEOTIDE SEQUENCE</scope>
</reference>
<sequence>MITTAVEQLGGLTSVIIVVNGTACRLTLNLQNVIVLLRGNLPDVIMDNVVVVLTNAKRHESVFKVKALDLHGNVYPYYFQNSAFCQESTTWTASAKEALQRDWSNSMRELKNLIKTLKTFTDKSVGSFKIIQDLRNAIKAHMHAARIE</sequence>
<comment type="caution">
    <text evidence="1">The sequence shown here is derived from an EMBL/GenBank/DDBJ whole genome shotgun (WGS) entry which is preliminary data.</text>
</comment>
<gene>
    <name evidence="1" type="ORF">FNK824_LOCUS33327</name>
</gene>
<feature type="non-terminal residue" evidence="1">
    <location>
        <position position="1"/>
    </location>
</feature>